<evidence type="ECO:0000256" key="3">
    <source>
        <dbReference type="SAM" id="MobiDB-lite"/>
    </source>
</evidence>
<protein>
    <recommendedName>
        <fullName evidence="2">Anti-sigma factor antagonist</fullName>
    </recommendedName>
</protein>
<name>A0A5S9IJN0_UABAM</name>
<evidence type="ECO:0000313" key="6">
    <source>
        <dbReference type="Proteomes" id="UP000326354"/>
    </source>
</evidence>
<evidence type="ECO:0000259" key="4">
    <source>
        <dbReference type="PROSITE" id="PS50801"/>
    </source>
</evidence>
<dbReference type="RefSeq" id="WP_151967316.1">
    <property type="nucleotide sequence ID" value="NZ_AP019860.1"/>
</dbReference>
<comment type="similarity">
    <text evidence="1 2">Belongs to the anti-sigma-factor antagonist family.</text>
</comment>
<dbReference type="PROSITE" id="PS50801">
    <property type="entry name" value="STAS"/>
    <property type="match status" value="1"/>
</dbReference>
<dbReference type="InterPro" id="IPR002645">
    <property type="entry name" value="STAS_dom"/>
</dbReference>
<dbReference type="OrthoDB" id="287687at2"/>
<dbReference type="NCBIfam" id="TIGR00377">
    <property type="entry name" value="ant_ant_sig"/>
    <property type="match status" value="1"/>
</dbReference>
<dbReference type="InterPro" id="IPR036513">
    <property type="entry name" value="STAS_dom_sf"/>
</dbReference>
<reference evidence="5 6" key="1">
    <citation type="submission" date="2019-08" db="EMBL/GenBank/DDBJ databases">
        <title>Complete genome sequence of Candidatus Uab amorphum.</title>
        <authorList>
            <person name="Shiratori T."/>
            <person name="Suzuki S."/>
            <person name="Kakizawa Y."/>
            <person name="Ishida K."/>
        </authorList>
    </citation>
    <scope>NUCLEOTIDE SEQUENCE [LARGE SCALE GENOMIC DNA]</scope>
    <source>
        <strain evidence="5 6">SRT547</strain>
    </source>
</reference>
<evidence type="ECO:0000256" key="1">
    <source>
        <dbReference type="ARBA" id="ARBA00009013"/>
    </source>
</evidence>
<proteinExistence type="inferred from homology"/>
<feature type="region of interest" description="Disordered" evidence="3">
    <location>
        <begin position="126"/>
        <end position="180"/>
    </location>
</feature>
<dbReference type="Pfam" id="PF01740">
    <property type="entry name" value="STAS"/>
    <property type="match status" value="1"/>
</dbReference>
<evidence type="ECO:0000313" key="5">
    <source>
        <dbReference type="EMBL" id="BBM83099.1"/>
    </source>
</evidence>
<dbReference type="EMBL" id="AP019860">
    <property type="protein sequence ID" value="BBM83099.1"/>
    <property type="molecule type" value="Genomic_DNA"/>
</dbReference>
<dbReference type="PANTHER" id="PTHR33495">
    <property type="entry name" value="ANTI-SIGMA FACTOR ANTAGONIST TM_1081-RELATED-RELATED"/>
    <property type="match status" value="1"/>
</dbReference>
<gene>
    <name evidence="5" type="ORF">UABAM_01450</name>
</gene>
<dbReference type="GO" id="GO:0043856">
    <property type="term" value="F:anti-sigma factor antagonist activity"/>
    <property type="evidence" value="ECO:0007669"/>
    <property type="project" value="InterPro"/>
</dbReference>
<feature type="compositionally biased region" description="Pro residues" evidence="3">
    <location>
        <begin position="136"/>
        <end position="172"/>
    </location>
</feature>
<organism evidence="5 6">
    <name type="scientific">Uabimicrobium amorphum</name>
    <dbReference type="NCBI Taxonomy" id="2596890"/>
    <lineage>
        <taxon>Bacteria</taxon>
        <taxon>Pseudomonadati</taxon>
        <taxon>Planctomycetota</taxon>
        <taxon>Candidatus Uabimicrobiia</taxon>
        <taxon>Candidatus Uabimicrobiales</taxon>
        <taxon>Candidatus Uabimicrobiaceae</taxon>
        <taxon>Candidatus Uabimicrobium</taxon>
    </lineage>
</organism>
<dbReference type="KEGG" id="uam:UABAM_01450"/>
<dbReference type="CDD" id="cd07043">
    <property type="entry name" value="STAS_anti-anti-sigma_factors"/>
    <property type="match status" value="1"/>
</dbReference>
<dbReference type="AlphaFoldDB" id="A0A5S9IJN0"/>
<sequence>MPELLFQSKQEKLHDGSPIIITKILGAIDGTTVRQFEDKLIGFFNQGVKNLILVFSEVKYINSTGMGLLVKLADKFQEGGGDIKLVGVPEKVIALFDMLGLLSLFKIYETDKDAIQSITAESMSSPAGNNAAVAAAPPPPPPPPVAQPRPAAPAPPPPPPAPAPPAMAPPPSNQMGGMGMGMGMGGGIDLSFGAESAVAPPPKQQVRFPHVAPCAVCQRSLEFAAKGNYKCPCNSSYITIDEFGNQSVHAKMNSYVIDMTYPCNAVYRNPVILAISCLAQQVGFSNVFCEEVKEALENAINITAEKSNPQAKENFHVLAVADANEMVIGLKSLNPFLVQNGPKDPRLPAIARKVDRLEVFPLPTRGQLLKMTKKKK</sequence>
<dbReference type="SUPFAM" id="SSF52091">
    <property type="entry name" value="SpoIIaa-like"/>
    <property type="match status" value="1"/>
</dbReference>
<dbReference type="Gene3D" id="3.30.750.24">
    <property type="entry name" value="STAS domain"/>
    <property type="match status" value="1"/>
</dbReference>
<dbReference type="InterPro" id="IPR003658">
    <property type="entry name" value="Anti-sigma_ant"/>
</dbReference>
<accession>A0A5S9IJN0</accession>
<dbReference type="Proteomes" id="UP000326354">
    <property type="component" value="Chromosome"/>
</dbReference>
<keyword evidence="6" id="KW-1185">Reference proteome</keyword>
<evidence type="ECO:0000256" key="2">
    <source>
        <dbReference type="RuleBase" id="RU003749"/>
    </source>
</evidence>
<feature type="domain" description="STAS" evidence="4">
    <location>
        <begin position="9"/>
        <end position="118"/>
    </location>
</feature>